<protein>
    <submittedName>
        <fullName evidence="2">Uncharacterized protein</fullName>
    </submittedName>
</protein>
<feature type="region of interest" description="Disordered" evidence="1">
    <location>
        <begin position="44"/>
        <end position="119"/>
    </location>
</feature>
<evidence type="ECO:0000256" key="1">
    <source>
        <dbReference type="SAM" id="MobiDB-lite"/>
    </source>
</evidence>
<accession>A0A927L8Q8</accession>
<evidence type="ECO:0000313" key="2">
    <source>
        <dbReference type="EMBL" id="MBD9727309.1"/>
    </source>
</evidence>
<name>A0A927L8Q8_9ACTN</name>
<proteinExistence type="predicted"/>
<sequence length="119" mass="12369">MPRHPSAADFPVSWSSHLDNADVAAALFDRPDITGTIAVVQQPGITSPDLAQQPVPAWTSPAPTCPPPAAKPSPHNATSKTCAPSPADRARTTPDHDRVTDAGQQAAAASRKSIRPPLP</sequence>
<evidence type="ECO:0000313" key="3">
    <source>
        <dbReference type="Proteomes" id="UP000661025"/>
    </source>
</evidence>
<reference evidence="2" key="1">
    <citation type="submission" date="2020-09" db="EMBL/GenBank/DDBJ databases">
        <title>Streptomyces canutascabiei sp. nov., which causes potato common scab and is distributed across the world.</title>
        <authorList>
            <person name="Nguyen H.P."/>
            <person name="Weisberg A.J."/>
            <person name="Chang J.H."/>
            <person name="Clarke C.R."/>
        </authorList>
    </citation>
    <scope>NUCLEOTIDE SEQUENCE</scope>
    <source>
        <strain evidence="2">ID-01-6.2a</strain>
    </source>
</reference>
<comment type="caution">
    <text evidence="2">The sequence shown here is derived from an EMBL/GenBank/DDBJ whole genome shotgun (WGS) entry which is preliminary data.</text>
</comment>
<dbReference type="AlphaFoldDB" id="A0A927L8Q8"/>
<gene>
    <name evidence="2" type="ORF">IHE70_29710</name>
</gene>
<dbReference type="RefSeq" id="WP_143674145.1">
    <property type="nucleotide sequence ID" value="NZ_CP119182.1"/>
</dbReference>
<dbReference type="GeneID" id="79932973"/>
<organism evidence="2 3">
    <name type="scientific">Streptomyces caniscabiei</name>
    <dbReference type="NCBI Taxonomy" id="2746961"/>
    <lineage>
        <taxon>Bacteria</taxon>
        <taxon>Bacillati</taxon>
        <taxon>Actinomycetota</taxon>
        <taxon>Actinomycetes</taxon>
        <taxon>Kitasatosporales</taxon>
        <taxon>Streptomycetaceae</taxon>
        <taxon>Streptomyces</taxon>
    </lineage>
</organism>
<dbReference type="EMBL" id="JACYXT010000014">
    <property type="protein sequence ID" value="MBD9727309.1"/>
    <property type="molecule type" value="Genomic_DNA"/>
</dbReference>
<dbReference type="Proteomes" id="UP000661025">
    <property type="component" value="Unassembled WGS sequence"/>
</dbReference>
<feature type="compositionally biased region" description="Basic and acidic residues" evidence="1">
    <location>
        <begin position="88"/>
        <end position="100"/>
    </location>
</feature>